<evidence type="ECO:0000313" key="4">
    <source>
        <dbReference type="Proteomes" id="UP000319931"/>
    </source>
</evidence>
<accession>A0A502G4K2</accession>
<dbReference type="OrthoDB" id="7571038at2"/>
<dbReference type="EMBL" id="RCZC01000001">
    <property type="protein sequence ID" value="TPG56694.1"/>
    <property type="molecule type" value="Genomic_DNA"/>
</dbReference>
<keyword evidence="2" id="KW-0812">Transmembrane</keyword>
<feature type="transmembrane region" description="Helical" evidence="2">
    <location>
        <begin position="46"/>
        <end position="67"/>
    </location>
</feature>
<feature type="region of interest" description="Disordered" evidence="1">
    <location>
        <begin position="108"/>
        <end position="142"/>
    </location>
</feature>
<comment type="caution">
    <text evidence="3">The sequence shown here is derived from an EMBL/GenBank/DDBJ whole genome shotgun (WGS) entry which is preliminary data.</text>
</comment>
<protein>
    <submittedName>
        <fullName evidence="3">Uncharacterized protein</fullName>
    </submittedName>
</protein>
<evidence type="ECO:0000256" key="1">
    <source>
        <dbReference type="SAM" id="MobiDB-lite"/>
    </source>
</evidence>
<keyword evidence="2" id="KW-1133">Transmembrane helix</keyword>
<organism evidence="3 4">
    <name type="scientific">Sphingomonas glacialis</name>
    <dbReference type="NCBI Taxonomy" id="658225"/>
    <lineage>
        <taxon>Bacteria</taxon>
        <taxon>Pseudomonadati</taxon>
        <taxon>Pseudomonadota</taxon>
        <taxon>Alphaproteobacteria</taxon>
        <taxon>Sphingomonadales</taxon>
        <taxon>Sphingomonadaceae</taxon>
        <taxon>Sphingomonas</taxon>
    </lineage>
</organism>
<feature type="compositionally biased region" description="Basic residues" evidence="1">
    <location>
        <begin position="109"/>
        <end position="123"/>
    </location>
</feature>
<gene>
    <name evidence="3" type="ORF">EAH76_01855</name>
</gene>
<keyword evidence="2" id="KW-0472">Membrane</keyword>
<dbReference type="Proteomes" id="UP000319931">
    <property type="component" value="Unassembled WGS sequence"/>
</dbReference>
<reference evidence="3 4" key="1">
    <citation type="journal article" date="2019" name="Environ. Microbiol.">
        <title>Species interactions and distinct microbial communities in high Arctic permafrost affected cryosols are associated with the CH4 and CO2 gas fluxes.</title>
        <authorList>
            <person name="Altshuler I."/>
            <person name="Hamel J."/>
            <person name="Turney S."/>
            <person name="Magnuson E."/>
            <person name="Levesque R."/>
            <person name="Greer C."/>
            <person name="Whyte L.G."/>
        </authorList>
    </citation>
    <scope>NUCLEOTIDE SEQUENCE [LARGE SCALE GENOMIC DNA]</scope>
    <source>
        <strain evidence="3 4">E6.1</strain>
    </source>
</reference>
<sequence>MFTGLLVFAMVVLRGFSETASARWLDRMVHATVDAVRQVERRHLIFLVIMTLLLTIGVEALAVMGPLDLATIVVMWDISTYIDIVVTTAVVATATRGSLGWRALVTRSAPRRAPRARRQRSARKAAPPSNDDERPAAFARAA</sequence>
<evidence type="ECO:0000313" key="3">
    <source>
        <dbReference type="EMBL" id="TPG56694.1"/>
    </source>
</evidence>
<evidence type="ECO:0000256" key="2">
    <source>
        <dbReference type="SAM" id="Phobius"/>
    </source>
</evidence>
<keyword evidence="4" id="KW-1185">Reference proteome</keyword>
<name>A0A502G4K2_9SPHN</name>
<proteinExistence type="predicted"/>
<dbReference type="AlphaFoldDB" id="A0A502G4K2"/>